<dbReference type="SUPFAM" id="SSF81383">
    <property type="entry name" value="F-box domain"/>
    <property type="match status" value="1"/>
</dbReference>
<evidence type="ECO:0000259" key="5">
    <source>
        <dbReference type="SMART" id="SM00256"/>
    </source>
</evidence>
<dbReference type="InterPro" id="IPR001810">
    <property type="entry name" value="F-box_dom"/>
</dbReference>
<keyword evidence="2" id="KW-0862">Zinc</keyword>
<dbReference type="Pfam" id="PF00646">
    <property type="entry name" value="F-box"/>
    <property type="match status" value="1"/>
</dbReference>
<organism evidence="6 7">
    <name type="scientific">Entomortierella chlamydospora</name>
    <dbReference type="NCBI Taxonomy" id="101097"/>
    <lineage>
        <taxon>Eukaryota</taxon>
        <taxon>Fungi</taxon>
        <taxon>Fungi incertae sedis</taxon>
        <taxon>Mucoromycota</taxon>
        <taxon>Mortierellomycotina</taxon>
        <taxon>Mortierellomycetes</taxon>
        <taxon>Mortierellales</taxon>
        <taxon>Mortierellaceae</taxon>
        <taxon>Entomortierella</taxon>
    </lineage>
</organism>
<protein>
    <recommendedName>
        <fullName evidence="5">F-box domain-containing protein</fullName>
    </recommendedName>
</protein>
<feature type="compositionally biased region" description="Basic and acidic residues" evidence="4">
    <location>
        <begin position="46"/>
        <end position="58"/>
    </location>
</feature>
<feature type="region of interest" description="Disordered" evidence="4">
    <location>
        <begin position="444"/>
        <end position="482"/>
    </location>
</feature>
<accession>A0A9P6T0R2</accession>
<comment type="caution">
    <text evidence="6">The sequence shown here is derived from an EMBL/GenBank/DDBJ whole genome shotgun (WGS) entry which is preliminary data.</text>
</comment>
<dbReference type="SMART" id="SM00256">
    <property type="entry name" value="FBOX"/>
    <property type="match status" value="1"/>
</dbReference>
<dbReference type="CDD" id="cd21075">
    <property type="entry name" value="DBD_XPA-like"/>
    <property type="match status" value="1"/>
</dbReference>
<reference evidence="6" key="1">
    <citation type="journal article" date="2020" name="Fungal Divers.">
        <title>Resolving the Mortierellaceae phylogeny through synthesis of multi-gene phylogenetics and phylogenomics.</title>
        <authorList>
            <person name="Vandepol N."/>
            <person name="Liber J."/>
            <person name="Desiro A."/>
            <person name="Na H."/>
            <person name="Kennedy M."/>
            <person name="Barry K."/>
            <person name="Grigoriev I.V."/>
            <person name="Miller A.N."/>
            <person name="O'Donnell K."/>
            <person name="Stajich J.E."/>
            <person name="Bonito G."/>
        </authorList>
    </citation>
    <scope>NUCLEOTIDE SEQUENCE</scope>
    <source>
        <strain evidence="6">NRRL 2769</strain>
    </source>
</reference>
<dbReference type="Proteomes" id="UP000703661">
    <property type="component" value="Unassembled WGS sequence"/>
</dbReference>
<comment type="subcellular location">
    <subcellularLocation>
        <location evidence="1">Nucleus</location>
    </subcellularLocation>
</comment>
<name>A0A9P6T0R2_9FUNG</name>
<feature type="compositionally biased region" description="Low complexity" evidence="4">
    <location>
        <begin position="67"/>
        <end position="89"/>
    </location>
</feature>
<evidence type="ECO:0000256" key="3">
    <source>
        <dbReference type="ARBA" id="ARBA00023242"/>
    </source>
</evidence>
<feature type="compositionally biased region" description="Low complexity" evidence="4">
    <location>
        <begin position="122"/>
        <end position="138"/>
    </location>
</feature>
<gene>
    <name evidence="6" type="ORF">BGZ80_009421</name>
</gene>
<evidence type="ECO:0000256" key="1">
    <source>
        <dbReference type="ARBA" id="ARBA00004123"/>
    </source>
</evidence>
<dbReference type="InterPro" id="IPR036047">
    <property type="entry name" value="F-box-like_dom_sf"/>
</dbReference>
<evidence type="ECO:0000313" key="6">
    <source>
        <dbReference type="EMBL" id="KAG0016115.1"/>
    </source>
</evidence>
<feature type="region of interest" description="Disordered" evidence="4">
    <location>
        <begin position="122"/>
        <end position="202"/>
    </location>
</feature>
<sequence length="482" mass="53850">METEPVIRKSSRLIEKAAAAALKKASEPPASVATLARTPKRQQAKSTKETSAKSDIKKTTITRVSKATKNTKTTKTTTPTKATKAANATKTTKTAKAIKTTTPTKTTKTVKAATATKATKVTKATKTTKAATESTKPKTVTKRKKSEATPAIETKRPRRSKEIDSEGLAGDTAVEGKRQPTRKRKVDDDISAEQEIKPKKTRARAKEMISLDVILEPRPVNRSDPCSLFPTEIWQQILGFLPLSQVAKISSVSKAWLDGSRSFPAWKAICDACKALGQPKLKYRTHMALACSRSCWICDKCHSYSNGRLKASDIPLPVADEDDDDFVWSLCHSCRSDYYHRHPEPWHEKMNRNWRGDKITKTDACDMFHLSANDLDGLYYDECRNPYYRGAYPMKLFDRQEVQELALRVHAGWVGVSAANNGLYRQRSAECKARDDKFVLRRFTRKNKKGAQPADTSDAAIATQSTEFHDQTQTQTQPYSED</sequence>
<dbReference type="InterPro" id="IPR009061">
    <property type="entry name" value="DNA-bd_dom_put_sf"/>
</dbReference>
<dbReference type="OrthoDB" id="2411074at2759"/>
<dbReference type="AlphaFoldDB" id="A0A9P6T0R2"/>
<keyword evidence="7" id="KW-1185">Reference proteome</keyword>
<dbReference type="Gene3D" id="3.90.530.10">
    <property type="entry name" value="XPA C-terminal domain"/>
    <property type="match status" value="1"/>
</dbReference>
<feature type="compositionally biased region" description="Polar residues" evidence="4">
    <location>
        <begin position="462"/>
        <end position="482"/>
    </location>
</feature>
<dbReference type="Gene3D" id="1.20.1280.50">
    <property type="match status" value="1"/>
</dbReference>
<feature type="domain" description="F-box" evidence="5">
    <location>
        <begin position="229"/>
        <end position="269"/>
    </location>
</feature>
<feature type="region of interest" description="Disordered" evidence="4">
    <location>
        <begin position="23"/>
        <end position="89"/>
    </location>
</feature>
<evidence type="ECO:0000313" key="7">
    <source>
        <dbReference type="Proteomes" id="UP000703661"/>
    </source>
</evidence>
<proteinExistence type="predicted"/>
<dbReference type="EMBL" id="JAAAID010000563">
    <property type="protein sequence ID" value="KAG0016115.1"/>
    <property type="molecule type" value="Genomic_DNA"/>
</dbReference>
<evidence type="ECO:0000256" key="4">
    <source>
        <dbReference type="SAM" id="MobiDB-lite"/>
    </source>
</evidence>
<evidence type="ECO:0000256" key="2">
    <source>
        <dbReference type="ARBA" id="ARBA00022833"/>
    </source>
</evidence>
<dbReference type="SUPFAM" id="SSF46955">
    <property type="entry name" value="Putative DNA-binding domain"/>
    <property type="match status" value="1"/>
</dbReference>
<dbReference type="InterPro" id="IPR037129">
    <property type="entry name" value="XPA_sf"/>
</dbReference>
<dbReference type="GO" id="GO:0005634">
    <property type="term" value="C:nucleus"/>
    <property type="evidence" value="ECO:0007669"/>
    <property type="project" value="UniProtKB-SubCell"/>
</dbReference>
<keyword evidence="3" id="KW-0539">Nucleus</keyword>